<dbReference type="EMBL" id="LSSL01003069">
    <property type="protein sequence ID" value="OLY80847.1"/>
    <property type="molecule type" value="Genomic_DNA"/>
</dbReference>
<accession>A0A1R0GVE2</accession>
<dbReference type="GO" id="GO:0019901">
    <property type="term" value="F:protein kinase binding"/>
    <property type="evidence" value="ECO:0007669"/>
    <property type="project" value="InterPro"/>
</dbReference>
<dbReference type="Proteomes" id="UP000187455">
    <property type="component" value="Unassembled WGS sequence"/>
</dbReference>
<keyword evidence="2" id="KW-1185">Reference proteome</keyword>
<dbReference type="Pfam" id="PF08613">
    <property type="entry name" value="Cyclin"/>
    <property type="match status" value="1"/>
</dbReference>
<dbReference type="GO" id="GO:0005634">
    <property type="term" value="C:nucleus"/>
    <property type="evidence" value="ECO:0007669"/>
    <property type="project" value="TreeGrafter"/>
</dbReference>
<dbReference type="InterPro" id="IPR013922">
    <property type="entry name" value="Cyclin_PHO80-like"/>
</dbReference>
<dbReference type="GO" id="GO:0016538">
    <property type="term" value="F:cyclin-dependent protein serine/threonine kinase regulator activity"/>
    <property type="evidence" value="ECO:0007669"/>
    <property type="project" value="TreeGrafter"/>
</dbReference>
<name>A0A1R0GVE2_9FUNG</name>
<dbReference type="AlphaFoldDB" id="A0A1R0GVE2"/>
<sequence>MVIDQEKKSTFKRKLSNDNVDLYQFDPLPLTKRRYLCQNLNQSPQYNVPPHFPNSISSNRFGEILSHTNLVTSPSKNIRSLNDISDYNSLQSKLSFEAFRRVFFSRTQILVEKKYLSLINLATSILGDIISPSNSHFAPDRVQISNFVTSIYRSSKLFLVVLEVSLILLLRFKNALYEASSHSHNAKHPVCSYLSNSSSFFKTSLNVIPENSNFPKDCPALSENSFCGDQDTPNMLPSSSPSYISPKPPDTLVSSPLLPKAQSVPSASQTKSTEFCIRVFLASLICASKFCLDKSYNTRAWSKLAGFPPQQINRLEMGFLGIINHRLFVSHSQLEQFRLSFI</sequence>
<comment type="caution">
    <text evidence="1">The sequence shown here is derived from an EMBL/GenBank/DDBJ whole genome shotgun (WGS) entry which is preliminary data.</text>
</comment>
<dbReference type="STRING" id="133383.A0A1R0GVE2"/>
<protein>
    <submittedName>
        <fullName evidence="1">G1/S-specific cyclin pas1</fullName>
    </submittedName>
</protein>
<dbReference type="PANTHER" id="PTHR15615:SF108">
    <property type="entry name" value="PROTEIN CNPPD1"/>
    <property type="match status" value="1"/>
</dbReference>
<dbReference type="PANTHER" id="PTHR15615">
    <property type="match status" value="1"/>
</dbReference>
<evidence type="ECO:0000313" key="2">
    <source>
        <dbReference type="Proteomes" id="UP000187455"/>
    </source>
</evidence>
<dbReference type="OrthoDB" id="286814at2759"/>
<dbReference type="Gene3D" id="1.10.472.10">
    <property type="entry name" value="Cyclin-like"/>
    <property type="match status" value="1"/>
</dbReference>
<gene>
    <name evidence="1" type="ORF">AYI68_g5052</name>
</gene>
<evidence type="ECO:0000313" key="1">
    <source>
        <dbReference type="EMBL" id="OLY80847.1"/>
    </source>
</evidence>
<dbReference type="GO" id="GO:0000307">
    <property type="term" value="C:cyclin-dependent protein kinase holoenzyme complex"/>
    <property type="evidence" value="ECO:0007669"/>
    <property type="project" value="TreeGrafter"/>
</dbReference>
<proteinExistence type="predicted"/>
<reference evidence="1 2" key="1">
    <citation type="journal article" date="2016" name="Mol. Biol. Evol.">
        <title>Genome-Wide Survey of Gut Fungi (Harpellales) Reveals the First Horizontally Transferred Ubiquitin Gene from a Mosquito Host.</title>
        <authorList>
            <person name="Wang Y."/>
            <person name="White M.M."/>
            <person name="Kvist S."/>
            <person name="Moncalvo J.M."/>
        </authorList>
    </citation>
    <scope>NUCLEOTIDE SEQUENCE [LARGE SCALE GENOMIC DNA]</scope>
    <source>
        <strain evidence="1 2">ALG-7-W6</strain>
    </source>
</reference>
<dbReference type="CDD" id="cd20557">
    <property type="entry name" value="CYCLIN_ScPCL1-like"/>
    <property type="match status" value="1"/>
</dbReference>
<organism evidence="1 2">
    <name type="scientific">Smittium mucronatum</name>
    <dbReference type="NCBI Taxonomy" id="133383"/>
    <lineage>
        <taxon>Eukaryota</taxon>
        <taxon>Fungi</taxon>
        <taxon>Fungi incertae sedis</taxon>
        <taxon>Zoopagomycota</taxon>
        <taxon>Kickxellomycotina</taxon>
        <taxon>Harpellomycetes</taxon>
        <taxon>Harpellales</taxon>
        <taxon>Legeriomycetaceae</taxon>
        <taxon>Smittium</taxon>
    </lineage>
</organism>